<evidence type="ECO:0000313" key="2">
    <source>
        <dbReference type="EMBL" id="TXE06577.1"/>
    </source>
</evidence>
<gene>
    <name evidence="2" type="ORF">ES711_13815</name>
</gene>
<organism evidence="2 3">
    <name type="scientific">Gelidibacter salicanalis</name>
    <dbReference type="NCBI Taxonomy" id="291193"/>
    <lineage>
        <taxon>Bacteria</taxon>
        <taxon>Pseudomonadati</taxon>
        <taxon>Bacteroidota</taxon>
        <taxon>Flavobacteriia</taxon>
        <taxon>Flavobacteriales</taxon>
        <taxon>Flavobacteriaceae</taxon>
        <taxon>Gelidibacter</taxon>
    </lineage>
</organism>
<dbReference type="PANTHER" id="PTHR19328:SF55">
    <property type="entry name" value="BLR6566 PROTEIN"/>
    <property type="match status" value="1"/>
</dbReference>
<dbReference type="Proteomes" id="UP000321734">
    <property type="component" value="Unassembled WGS sequence"/>
</dbReference>
<dbReference type="OrthoDB" id="9811395at2"/>
<proteinExistence type="predicted"/>
<dbReference type="EMBL" id="VORX01000007">
    <property type="protein sequence ID" value="TXE06577.1"/>
    <property type="molecule type" value="Genomic_DNA"/>
</dbReference>
<dbReference type="AlphaFoldDB" id="A0A5C7AE78"/>
<evidence type="ECO:0000313" key="3">
    <source>
        <dbReference type="Proteomes" id="UP000321734"/>
    </source>
</evidence>
<accession>A0A5C7AE78</accession>
<dbReference type="PANTHER" id="PTHR19328">
    <property type="entry name" value="HEDGEHOG-INTERACTING PROTEIN"/>
    <property type="match status" value="1"/>
</dbReference>
<dbReference type="InterPro" id="IPR011042">
    <property type="entry name" value="6-blade_b-propeller_TolB-like"/>
</dbReference>
<name>A0A5C7AE78_9FLAO</name>
<dbReference type="PROSITE" id="PS51257">
    <property type="entry name" value="PROKAR_LIPOPROTEIN"/>
    <property type="match status" value="1"/>
</dbReference>
<reference evidence="2 3" key="1">
    <citation type="submission" date="2019-08" db="EMBL/GenBank/DDBJ databases">
        <title>Genome sequence of Gelidibacter salicanalis IC162T.</title>
        <authorList>
            <person name="Bowman J.P."/>
        </authorList>
    </citation>
    <scope>NUCLEOTIDE SEQUENCE [LARGE SCALE GENOMIC DNA]</scope>
    <source>
        <strain evidence="2 3">IC162</strain>
    </source>
</reference>
<keyword evidence="3" id="KW-1185">Reference proteome</keyword>
<sequence length="430" mass="47668">MRIYIQTFSIIGLFLLASCKSDTEKNMEKTNEVQQQKVHTGDTVMTAVGELILAAPYATESVAKQNTLVDWPENTLPTAPEGFTVTKYADGFDNPRWSYFGPNGDLFVSEASTGKSSGKISVLRDKNNDGKFEVRETFLDDLNQPFGMLIIDNFFYVANTDGLYKYPYKTNQTSLKDVKGEKIVSLPAGGYNNHWTRNIITNAAQDKIYISVGSASNVSEHGMEEEIRRANILVVNLDGSDEKIYASGLRNPVGMDWNPVNGELWSAINERDELGDELVPDYATSVKEGGFYGWPYAYFGQIEDPRLEGKAPEMVAKSIIPDVPLGPHTASLGFTFYDAKAFPEKYRNGAFVGQHGSWNRSILSGYKVVFIPFENGAPKQPEDFLTGFIADKNGTDVYGRPVAVTVTPQGDLLVNDDSGNALWKVSYKRK</sequence>
<feature type="domain" description="Pyrroloquinoline quinone-dependent pyranose dehydrogenase beta-propeller" evidence="1">
    <location>
        <begin position="319"/>
        <end position="425"/>
    </location>
</feature>
<comment type="caution">
    <text evidence="2">The sequence shown here is derived from an EMBL/GenBank/DDBJ whole genome shotgun (WGS) entry which is preliminary data.</text>
</comment>
<dbReference type="Pfam" id="PF22807">
    <property type="entry name" value="TrAA12"/>
    <property type="match status" value="2"/>
</dbReference>
<protein>
    <submittedName>
        <fullName evidence="2">Sorbosone dehydrogenase family protein</fullName>
    </submittedName>
</protein>
<evidence type="ECO:0000259" key="1">
    <source>
        <dbReference type="Pfam" id="PF22807"/>
    </source>
</evidence>
<dbReference type="SUPFAM" id="SSF50952">
    <property type="entry name" value="Soluble quinoprotein glucose dehydrogenase"/>
    <property type="match status" value="1"/>
</dbReference>
<dbReference type="Gene3D" id="2.120.10.30">
    <property type="entry name" value="TolB, C-terminal domain"/>
    <property type="match status" value="1"/>
</dbReference>
<dbReference type="InterPro" id="IPR054539">
    <property type="entry name" value="Beta-prop_PDH"/>
</dbReference>
<dbReference type="RefSeq" id="WP_146893888.1">
    <property type="nucleotide sequence ID" value="NZ_VORX01000007.1"/>
</dbReference>
<dbReference type="InterPro" id="IPR011041">
    <property type="entry name" value="Quinoprot_gluc/sorb_DH_b-prop"/>
</dbReference>
<feature type="domain" description="Pyrroloquinoline quinone-dependent pyranose dehydrogenase beta-propeller" evidence="1">
    <location>
        <begin position="78"/>
        <end position="275"/>
    </location>
</feature>